<keyword evidence="3" id="KW-1185">Reference proteome</keyword>
<sequence length="73" mass="7743">MGARERGGACDAPLERILLSHACMPGAPPVPAVGSALVSEDLDPSSEHERREEKGPRGGRDRWAHSSKGRARG</sequence>
<protein>
    <submittedName>
        <fullName evidence="2">Uncharacterized protein</fullName>
    </submittedName>
</protein>
<name>A0AAV7U481_PLEWA</name>
<accession>A0AAV7U481</accession>
<dbReference type="AlphaFoldDB" id="A0AAV7U481"/>
<evidence type="ECO:0000256" key="1">
    <source>
        <dbReference type="SAM" id="MobiDB-lite"/>
    </source>
</evidence>
<proteinExistence type="predicted"/>
<comment type="caution">
    <text evidence="2">The sequence shown here is derived from an EMBL/GenBank/DDBJ whole genome shotgun (WGS) entry which is preliminary data.</text>
</comment>
<reference evidence="2" key="1">
    <citation type="journal article" date="2022" name="bioRxiv">
        <title>Sequencing and chromosome-scale assembly of the giantPleurodeles waltlgenome.</title>
        <authorList>
            <person name="Brown T."/>
            <person name="Elewa A."/>
            <person name="Iarovenko S."/>
            <person name="Subramanian E."/>
            <person name="Araus A.J."/>
            <person name="Petzold A."/>
            <person name="Susuki M."/>
            <person name="Suzuki K.-i.T."/>
            <person name="Hayashi T."/>
            <person name="Toyoda A."/>
            <person name="Oliveira C."/>
            <person name="Osipova E."/>
            <person name="Leigh N.D."/>
            <person name="Simon A."/>
            <person name="Yun M.H."/>
        </authorList>
    </citation>
    <scope>NUCLEOTIDE SEQUENCE</scope>
    <source>
        <strain evidence="2">20211129_DDA</strain>
        <tissue evidence="2">Liver</tissue>
    </source>
</reference>
<dbReference type="EMBL" id="JANPWB010000005">
    <property type="protein sequence ID" value="KAJ1183481.1"/>
    <property type="molecule type" value="Genomic_DNA"/>
</dbReference>
<organism evidence="2 3">
    <name type="scientific">Pleurodeles waltl</name>
    <name type="common">Iberian ribbed newt</name>
    <dbReference type="NCBI Taxonomy" id="8319"/>
    <lineage>
        <taxon>Eukaryota</taxon>
        <taxon>Metazoa</taxon>
        <taxon>Chordata</taxon>
        <taxon>Craniata</taxon>
        <taxon>Vertebrata</taxon>
        <taxon>Euteleostomi</taxon>
        <taxon>Amphibia</taxon>
        <taxon>Batrachia</taxon>
        <taxon>Caudata</taxon>
        <taxon>Salamandroidea</taxon>
        <taxon>Salamandridae</taxon>
        <taxon>Pleurodelinae</taxon>
        <taxon>Pleurodeles</taxon>
    </lineage>
</organism>
<gene>
    <name evidence="2" type="ORF">NDU88_000300</name>
</gene>
<feature type="region of interest" description="Disordered" evidence="1">
    <location>
        <begin position="25"/>
        <end position="73"/>
    </location>
</feature>
<evidence type="ECO:0000313" key="2">
    <source>
        <dbReference type="EMBL" id="KAJ1183481.1"/>
    </source>
</evidence>
<evidence type="ECO:0000313" key="3">
    <source>
        <dbReference type="Proteomes" id="UP001066276"/>
    </source>
</evidence>
<dbReference type="Proteomes" id="UP001066276">
    <property type="component" value="Chromosome 3_1"/>
</dbReference>
<feature type="compositionally biased region" description="Basic and acidic residues" evidence="1">
    <location>
        <begin position="45"/>
        <end position="64"/>
    </location>
</feature>